<dbReference type="Pfam" id="PF00134">
    <property type="entry name" value="Cyclin_N"/>
    <property type="match status" value="1"/>
</dbReference>
<dbReference type="InterPro" id="IPR039361">
    <property type="entry name" value="Cyclin"/>
</dbReference>
<evidence type="ECO:0000256" key="2">
    <source>
        <dbReference type="ARBA" id="ARBA00023127"/>
    </source>
</evidence>
<dbReference type="SMART" id="SM01332">
    <property type="entry name" value="Cyclin_C"/>
    <property type="match status" value="1"/>
</dbReference>
<keyword evidence="2 4" id="KW-0195">Cyclin</keyword>
<dbReference type="SMART" id="SM00385">
    <property type="entry name" value="CYCLIN"/>
    <property type="match status" value="1"/>
</dbReference>
<comment type="similarity">
    <text evidence="4">Belongs to the cyclin family.</text>
</comment>
<dbReference type="InterPro" id="IPR004367">
    <property type="entry name" value="Cyclin_C-dom"/>
</dbReference>
<dbReference type="EMBL" id="JBBWWR010000004">
    <property type="protein sequence ID" value="KAK8967618.1"/>
    <property type="molecule type" value="Genomic_DNA"/>
</dbReference>
<organism evidence="7 8">
    <name type="scientific">Platanthera guangdongensis</name>
    <dbReference type="NCBI Taxonomy" id="2320717"/>
    <lineage>
        <taxon>Eukaryota</taxon>
        <taxon>Viridiplantae</taxon>
        <taxon>Streptophyta</taxon>
        <taxon>Embryophyta</taxon>
        <taxon>Tracheophyta</taxon>
        <taxon>Spermatophyta</taxon>
        <taxon>Magnoliopsida</taxon>
        <taxon>Liliopsida</taxon>
        <taxon>Asparagales</taxon>
        <taxon>Orchidaceae</taxon>
        <taxon>Orchidoideae</taxon>
        <taxon>Orchideae</taxon>
        <taxon>Orchidinae</taxon>
        <taxon>Platanthera</taxon>
    </lineage>
</organism>
<keyword evidence="8" id="KW-1185">Reference proteome</keyword>
<protein>
    <submittedName>
        <fullName evidence="7">Cyclin-D6-1</fullName>
    </submittedName>
</protein>
<evidence type="ECO:0000259" key="5">
    <source>
        <dbReference type="SMART" id="SM00385"/>
    </source>
</evidence>
<gene>
    <name evidence="7" type="primary">CYCD6-1</name>
    <name evidence="7" type="ORF">KSP40_PGU003054</name>
</gene>
<accession>A0ABR2MTW6</accession>
<evidence type="ECO:0000256" key="3">
    <source>
        <dbReference type="ARBA" id="ARBA00023306"/>
    </source>
</evidence>
<evidence type="ECO:0000313" key="8">
    <source>
        <dbReference type="Proteomes" id="UP001412067"/>
    </source>
</evidence>
<comment type="caution">
    <text evidence="7">The sequence shown here is derived from an EMBL/GenBank/DDBJ whole genome shotgun (WGS) entry which is preliminary data.</text>
</comment>
<reference evidence="7 8" key="1">
    <citation type="journal article" date="2022" name="Nat. Plants">
        <title>Genomes of leafy and leafless Platanthera orchids illuminate the evolution of mycoheterotrophy.</title>
        <authorList>
            <person name="Li M.H."/>
            <person name="Liu K.W."/>
            <person name="Li Z."/>
            <person name="Lu H.C."/>
            <person name="Ye Q.L."/>
            <person name="Zhang D."/>
            <person name="Wang J.Y."/>
            <person name="Li Y.F."/>
            <person name="Zhong Z.M."/>
            <person name="Liu X."/>
            <person name="Yu X."/>
            <person name="Liu D.K."/>
            <person name="Tu X.D."/>
            <person name="Liu B."/>
            <person name="Hao Y."/>
            <person name="Liao X.Y."/>
            <person name="Jiang Y.T."/>
            <person name="Sun W.H."/>
            <person name="Chen J."/>
            <person name="Chen Y.Q."/>
            <person name="Ai Y."/>
            <person name="Zhai J.W."/>
            <person name="Wu S.S."/>
            <person name="Zhou Z."/>
            <person name="Hsiao Y.Y."/>
            <person name="Wu W.L."/>
            <person name="Chen Y.Y."/>
            <person name="Lin Y.F."/>
            <person name="Hsu J.L."/>
            <person name="Li C.Y."/>
            <person name="Wang Z.W."/>
            <person name="Zhao X."/>
            <person name="Zhong W.Y."/>
            <person name="Ma X.K."/>
            <person name="Ma L."/>
            <person name="Huang J."/>
            <person name="Chen G.Z."/>
            <person name="Huang M.Z."/>
            <person name="Huang L."/>
            <person name="Peng D.H."/>
            <person name="Luo Y.B."/>
            <person name="Zou S.Q."/>
            <person name="Chen S.P."/>
            <person name="Lan S."/>
            <person name="Tsai W.C."/>
            <person name="Van de Peer Y."/>
            <person name="Liu Z.J."/>
        </authorList>
    </citation>
    <scope>NUCLEOTIDE SEQUENCE [LARGE SCALE GENOMIC DNA]</scope>
    <source>
        <strain evidence="7">Lor288</strain>
    </source>
</reference>
<evidence type="ECO:0000256" key="4">
    <source>
        <dbReference type="RuleBase" id="RU000383"/>
    </source>
</evidence>
<dbReference type="InterPro" id="IPR036915">
    <property type="entry name" value="Cyclin-like_sf"/>
</dbReference>
<dbReference type="InterPro" id="IPR006671">
    <property type="entry name" value="Cyclin_N"/>
</dbReference>
<dbReference type="PANTHER" id="PTHR10177">
    <property type="entry name" value="CYCLINS"/>
    <property type="match status" value="1"/>
</dbReference>
<evidence type="ECO:0000313" key="7">
    <source>
        <dbReference type="EMBL" id="KAK8967618.1"/>
    </source>
</evidence>
<sequence>MEFDFDLENPLAGVDHDTQQLSTALLLGSANPDEPSTLFAVESDHMSFLPGALDQFSARCNAHSLIVQVQFSNNLDPSLAYLAVNYVDRFLAKREIPREKTWIVRLLAISCLSLASKMKNIDLSPADLQSEEGFIFDSQTIWRMELLVLSTLEWRMRSITPFSFLRFFLSYLPLEIRLHIQALKAHASQILFKSQNEIKSIEFKPSVIAAAALLVAARELSPAHFLPFHSALLNCEYLNSETLTECYAAIDGYISTNCIEVESNGCDSGRSALTPVTVLDHCRAGLESRKTVGSASDGCDAKMCRTLMRRPT</sequence>
<keyword evidence="1" id="KW-0132">Cell division</keyword>
<dbReference type="Proteomes" id="UP001412067">
    <property type="component" value="Unassembled WGS sequence"/>
</dbReference>
<dbReference type="Pfam" id="PF02984">
    <property type="entry name" value="Cyclin_C"/>
    <property type="match status" value="1"/>
</dbReference>
<proteinExistence type="inferred from homology"/>
<feature type="domain" description="Cyclin-like" evidence="5">
    <location>
        <begin position="64"/>
        <end position="150"/>
    </location>
</feature>
<dbReference type="Gene3D" id="1.10.472.10">
    <property type="entry name" value="Cyclin-like"/>
    <property type="match status" value="2"/>
</dbReference>
<dbReference type="InterPro" id="IPR013763">
    <property type="entry name" value="Cyclin-like_dom"/>
</dbReference>
<dbReference type="SUPFAM" id="SSF47954">
    <property type="entry name" value="Cyclin-like"/>
    <property type="match status" value="2"/>
</dbReference>
<evidence type="ECO:0000256" key="1">
    <source>
        <dbReference type="ARBA" id="ARBA00022618"/>
    </source>
</evidence>
<name>A0ABR2MTW6_9ASPA</name>
<keyword evidence="3" id="KW-0131">Cell cycle</keyword>
<feature type="domain" description="Cyclin C-terminal" evidence="6">
    <location>
        <begin position="159"/>
        <end position="277"/>
    </location>
</feature>
<evidence type="ECO:0000259" key="6">
    <source>
        <dbReference type="SMART" id="SM01332"/>
    </source>
</evidence>
<dbReference type="CDD" id="cd20544">
    <property type="entry name" value="CYCLIN_AtCycD-like_rpt2"/>
    <property type="match status" value="1"/>
</dbReference>